<keyword evidence="2" id="KW-1185">Reference proteome</keyword>
<comment type="caution">
    <text evidence="1">The sequence shown here is derived from an EMBL/GenBank/DDBJ whole genome shotgun (WGS) entry which is preliminary data.</text>
</comment>
<proteinExistence type="predicted"/>
<reference evidence="1 2" key="1">
    <citation type="submission" date="2020-06" db="EMBL/GenBank/DDBJ databases">
        <title>Characterization of fructooligosaccharide metabolism and fructooligosaccharide-degrading enzymes in human commensal butyrate producers.</title>
        <authorList>
            <person name="Tanno H."/>
            <person name="Fujii T."/>
            <person name="Hirano K."/>
            <person name="Maeno S."/>
            <person name="Tonozuka T."/>
            <person name="Sakamoto M."/>
            <person name="Ohkuma M."/>
            <person name="Tochio T."/>
            <person name="Endo A."/>
        </authorList>
    </citation>
    <scope>NUCLEOTIDE SEQUENCE [LARGE SCALE GENOMIC DNA]</scope>
    <source>
        <strain evidence="1 2">JCM 31056</strain>
    </source>
</reference>
<dbReference type="Proteomes" id="UP000620147">
    <property type="component" value="Unassembled WGS sequence"/>
</dbReference>
<organism evidence="1 2">
    <name type="scientific">Butyricicoccus faecihominis</name>
    <dbReference type="NCBI Taxonomy" id="1712515"/>
    <lineage>
        <taxon>Bacteria</taxon>
        <taxon>Bacillati</taxon>
        <taxon>Bacillota</taxon>
        <taxon>Clostridia</taxon>
        <taxon>Eubacteriales</taxon>
        <taxon>Butyricicoccaceae</taxon>
        <taxon>Butyricicoccus</taxon>
    </lineage>
</organism>
<sequence>MKCRECEFASVHTYPRNGNSNSAHVGHFGQEASYCNHPKCPPPGPLLFYGKTAPRYCPLKKKERK</sequence>
<gene>
    <name evidence="1" type="ORF">BUFA31_01970</name>
</gene>
<dbReference type="EMBL" id="BLYJ01000002">
    <property type="protein sequence ID" value="GFO87033.1"/>
    <property type="molecule type" value="Genomic_DNA"/>
</dbReference>
<accession>A0ABQ1DWU9</accession>
<name>A0ABQ1DWU9_9FIRM</name>
<evidence type="ECO:0000313" key="2">
    <source>
        <dbReference type="Proteomes" id="UP000620147"/>
    </source>
</evidence>
<protein>
    <submittedName>
        <fullName evidence="1">Uncharacterized protein</fullName>
    </submittedName>
</protein>
<evidence type="ECO:0000313" key="1">
    <source>
        <dbReference type="EMBL" id="GFO87033.1"/>
    </source>
</evidence>